<dbReference type="KEGG" id="mamm:ABNF92_08760"/>
<accession>A0AAU7MSG9</accession>
<evidence type="ECO:0000313" key="1">
    <source>
        <dbReference type="EMBL" id="XBQ21207.1"/>
    </source>
</evidence>
<dbReference type="AlphaFoldDB" id="A0AAU7MSG9"/>
<reference evidence="1" key="1">
    <citation type="submission" date="2024-05" db="EMBL/GenBank/DDBJ databases">
        <title>Draft Genome Sequences of Flagellimonas sp. MMG031 and Marinobacter sp. MMG032 Isolated from the dinoflagellate Symbiodinium pilosum.</title>
        <authorList>
            <person name="Shikuma N.J."/>
            <person name="Farrell M.V."/>
        </authorList>
    </citation>
    <scope>NUCLEOTIDE SEQUENCE</scope>
    <source>
        <strain evidence="1">MMG032</strain>
    </source>
</reference>
<organism evidence="1">
    <name type="scientific">Marinobacter sp. MMG032</name>
    <dbReference type="NCBI Taxonomy" id="3158548"/>
    <lineage>
        <taxon>Bacteria</taxon>
        <taxon>Pseudomonadati</taxon>
        <taxon>Pseudomonadota</taxon>
        <taxon>Gammaproteobacteria</taxon>
        <taxon>Pseudomonadales</taxon>
        <taxon>Marinobacteraceae</taxon>
        <taxon>Marinobacter</taxon>
    </lineage>
</organism>
<proteinExistence type="predicted"/>
<dbReference type="EMBL" id="CP157802">
    <property type="protein sequence ID" value="XBQ21207.1"/>
    <property type="molecule type" value="Genomic_DNA"/>
</dbReference>
<name>A0AAU7MSG9_9GAMM</name>
<sequence length="233" mass="26579">MTMNTQCIEFSLLDNARDSIVHAVDLLAYEGEMEPSTKYKRAILAVAHAIELLLKERLRRIHPSLIWENVDNFPDLGAKTVSLDKAITRLKRIGGLEFSEKDEKLIRSIKRTRNAIEHYSWSIASQEAEYIIGTSLSLAIFFSETHLRHTIMGYGEVTEGMFSDLLASNPHFAQAHSYRQSEEYKKHVKSKAECAFCKSLVESNQEACPKCGHWNLLIGDGWLEFDPDDDEPF</sequence>
<gene>
    <name evidence="1" type="ORF">ABNF92_08760</name>
</gene>
<protein>
    <submittedName>
        <fullName evidence="1">Uncharacterized protein</fullName>
    </submittedName>
</protein>
<dbReference type="RefSeq" id="WP_349343921.1">
    <property type="nucleotide sequence ID" value="NZ_CP157802.1"/>
</dbReference>